<keyword evidence="3" id="KW-0677">Repeat</keyword>
<dbReference type="EMBL" id="CP111020">
    <property type="protein sequence ID" value="WAR15446.1"/>
    <property type="molecule type" value="Genomic_DNA"/>
</dbReference>
<dbReference type="Pfam" id="PF00096">
    <property type="entry name" value="zf-C2H2"/>
    <property type="match status" value="4"/>
</dbReference>
<evidence type="ECO:0000256" key="1">
    <source>
        <dbReference type="ARBA" id="ARBA00004123"/>
    </source>
</evidence>
<dbReference type="PANTHER" id="PTHR16515:SF66">
    <property type="entry name" value="C2H2-TYPE DOMAIN-CONTAINING PROTEIN"/>
    <property type="match status" value="1"/>
</dbReference>
<sequence length="487" mass="54088">MDLFGLLNCKASTPAGSESHSPMSSAADLFKWKSSQGSHVPQEFSNISSDAMNNNNHHHHHHHVGRHESTSSNGSYRSNGAPGGLHSPGTPLTGGASSLVIPQPLKPPQQKLPNKSIQCKMCDQIFSMKSDMLIHCQQVHKQDMKTFSPSAFRCPQCQKCFANSSYLSQHNRIHAGIKPYKCEICERKFTQLSHLQQHIRTHTGEKPYKCQHSGCGKAFSQLSNLQSHSRSHMTDRPYRCNSCYKCYPDEAGLREHIPKHSETKHIKTQICKVCGKAYTQETYLARHMLKHTGEGGKLPLHQTPVKQEPSDHSSLDVAVDFTRILDRVERGVTEGSLAAINNKSPTSSVSSAFMPLAQYAASNANSGPYHYGSGLNSGLSSALNSSNLSPSLPHISSMSSPRYFPYDPLGFRKSDPVDRLVNERLVNDRLVNERLVNERLERNMSVPSRSENMLANSFLSLQHIKNYASQQMQPSFSPCPSNNARLT</sequence>
<keyword evidence="6" id="KW-0539">Nucleus</keyword>
<keyword evidence="4 7" id="KW-0863">Zinc-finger</keyword>
<dbReference type="PROSITE" id="PS00028">
    <property type="entry name" value="ZINC_FINGER_C2H2_1"/>
    <property type="match status" value="5"/>
</dbReference>
<gene>
    <name evidence="10" type="ORF">MAR_005551</name>
</gene>
<evidence type="ECO:0000256" key="4">
    <source>
        <dbReference type="ARBA" id="ARBA00022771"/>
    </source>
</evidence>
<feature type="region of interest" description="Disordered" evidence="8">
    <location>
        <begin position="40"/>
        <end position="113"/>
    </location>
</feature>
<feature type="domain" description="C2H2-type" evidence="9">
    <location>
        <begin position="152"/>
        <end position="179"/>
    </location>
</feature>
<reference evidence="10" key="1">
    <citation type="submission" date="2022-11" db="EMBL/GenBank/DDBJ databases">
        <title>Centuries of genome instability and evolution in soft-shell clam transmissible cancer (bioRxiv).</title>
        <authorList>
            <person name="Hart S.F.M."/>
            <person name="Yonemitsu M.A."/>
            <person name="Giersch R.M."/>
            <person name="Beal B.F."/>
            <person name="Arriagada G."/>
            <person name="Davis B.W."/>
            <person name="Ostrander E.A."/>
            <person name="Goff S.P."/>
            <person name="Metzger M.J."/>
        </authorList>
    </citation>
    <scope>NUCLEOTIDE SEQUENCE</scope>
    <source>
        <strain evidence="10">MELC-2E11</strain>
        <tissue evidence="10">Siphon/mantle</tissue>
    </source>
</reference>
<keyword evidence="5" id="KW-0862">Zinc</keyword>
<dbReference type="Proteomes" id="UP001164746">
    <property type="component" value="Chromosome 9"/>
</dbReference>
<evidence type="ECO:0000256" key="2">
    <source>
        <dbReference type="ARBA" id="ARBA00022723"/>
    </source>
</evidence>
<evidence type="ECO:0000256" key="6">
    <source>
        <dbReference type="ARBA" id="ARBA00023242"/>
    </source>
</evidence>
<evidence type="ECO:0000256" key="7">
    <source>
        <dbReference type="PROSITE-ProRule" id="PRU00042"/>
    </source>
</evidence>
<dbReference type="PANTHER" id="PTHR16515">
    <property type="entry name" value="PR DOMAIN ZINC FINGER PROTEIN"/>
    <property type="match status" value="1"/>
</dbReference>
<accession>A0ABY7F831</accession>
<organism evidence="10 11">
    <name type="scientific">Mya arenaria</name>
    <name type="common">Soft-shell clam</name>
    <dbReference type="NCBI Taxonomy" id="6604"/>
    <lineage>
        <taxon>Eukaryota</taxon>
        <taxon>Metazoa</taxon>
        <taxon>Spiralia</taxon>
        <taxon>Lophotrochozoa</taxon>
        <taxon>Mollusca</taxon>
        <taxon>Bivalvia</taxon>
        <taxon>Autobranchia</taxon>
        <taxon>Heteroconchia</taxon>
        <taxon>Euheterodonta</taxon>
        <taxon>Imparidentia</taxon>
        <taxon>Neoheterodontei</taxon>
        <taxon>Myida</taxon>
        <taxon>Myoidea</taxon>
        <taxon>Myidae</taxon>
        <taxon>Mya</taxon>
    </lineage>
</organism>
<dbReference type="PROSITE" id="PS50157">
    <property type="entry name" value="ZINC_FINGER_C2H2_2"/>
    <property type="match status" value="6"/>
</dbReference>
<evidence type="ECO:0000313" key="10">
    <source>
        <dbReference type="EMBL" id="WAR15446.1"/>
    </source>
</evidence>
<feature type="domain" description="C2H2-type" evidence="9">
    <location>
        <begin position="269"/>
        <end position="296"/>
    </location>
</feature>
<keyword evidence="2" id="KW-0479">Metal-binding</keyword>
<feature type="compositionally biased region" description="Basic residues" evidence="8">
    <location>
        <begin position="56"/>
        <end position="65"/>
    </location>
</feature>
<dbReference type="SUPFAM" id="SSF57667">
    <property type="entry name" value="beta-beta-alpha zinc fingers"/>
    <property type="match status" value="4"/>
</dbReference>
<keyword evidence="11" id="KW-1185">Reference proteome</keyword>
<proteinExistence type="predicted"/>
<evidence type="ECO:0000313" key="11">
    <source>
        <dbReference type="Proteomes" id="UP001164746"/>
    </source>
</evidence>
<dbReference type="Gene3D" id="3.30.160.60">
    <property type="entry name" value="Classic Zinc Finger"/>
    <property type="match status" value="4"/>
</dbReference>
<dbReference type="InterPro" id="IPR013087">
    <property type="entry name" value="Znf_C2H2_type"/>
</dbReference>
<evidence type="ECO:0000259" key="9">
    <source>
        <dbReference type="PROSITE" id="PS50157"/>
    </source>
</evidence>
<dbReference type="InterPro" id="IPR036236">
    <property type="entry name" value="Znf_C2H2_sf"/>
</dbReference>
<dbReference type="InterPro" id="IPR050331">
    <property type="entry name" value="Zinc_finger"/>
</dbReference>
<feature type="domain" description="C2H2-type" evidence="9">
    <location>
        <begin position="208"/>
        <end position="237"/>
    </location>
</feature>
<evidence type="ECO:0000256" key="3">
    <source>
        <dbReference type="ARBA" id="ARBA00022737"/>
    </source>
</evidence>
<protein>
    <submittedName>
        <fullName evidence="10">RN-like protein</fullName>
    </submittedName>
</protein>
<evidence type="ECO:0000256" key="5">
    <source>
        <dbReference type="ARBA" id="ARBA00022833"/>
    </source>
</evidence>
<feature type="domain" description="C2H2-type" evidence="9">
    <location>
        <begin position="180"/>
        <end position="207"/>
    </location>
</feature>
<feature type="domain" description="C2H2-type" evidence="9">
    <location>
        <begin position="117"/>
        <end position="145"/>
    </location>
</feature>
<feature type="compositionally biased region" description="Polar residues" evidence="8">
    <location>
        <begin position="40"/>
        <end position="52"/>
    </location>
</feature>
<name>A0ABY7F831_MYAAR</name>
<dbReference type="SMART" id="SM00355">
    <property type="entry name" value="ZnF_C2H2"/>
    <property type="match status" value="6"/>
</dbReference>
<evidence type="ECO:0000256" key="8">
    <source>
        <dbReference type="SAM" id="MobiDB-lite"/>
    </source>
</evidence>
<feature type="domain" description="C2H2-type" evidence="9">
    <location>
        <begin position="238"/>
        <end position="265"/>
    </location>
</feature>
<comment type="subcellular location">
    <subcellularLocation>
        <location evidence="1">Nucleus</location>
    </subcellularLocation>
</comment>